<comment type="caution">
    <text evidence="1">The sequence shown here is derived from an EMBL/GenBank/DDBJ whole genome shotgun (WGS) entry which is preliminary data.</text>
</comment>
<name>A0ABT3E5J0_9LACO</name>
<organism evidence="1 2">
    <name type="scientific">Weissella ceti</name>
    <dbReference type="NCBI Taxonomy" id="759620"/>
    <lineage>
        <taxon>Bacteria</taxon>
        <taxon>Bacillati</taxon>
        <taxon>Bacillota</taxon>
        <taxon>Bacilli</taxon>
        <taxon>Lactobacillales</taxon>
        <taxon>Lactobacillaceae</taxon>
        <taxon>Weissella</taxon>
    </lineage>
</organism>
<evidence type="ECO:0000313" key="2">
    <source>
        <dbReference type="Proteomes" id="UP001526225"/>
    </source>
</evidence>
<reference evidence="1 2" key="1">
    <citation type="submission" date="2022-10" db="EMBL/GenBank/DDBJ databases">
        <title>Weissella fermenti sp. nov., isolated from fermented cabbage.</title>
        <authorList>
            <person name="Lee J.K."/>
            <person name="Baek J.H."/>
            <person name="Choi D.G."/>
            <person name="Kim J.M."/>
            <person name="Jeon C.O."/>
        </authorList>
    </citation>
    <scope>NUCLEOTIDE SEQUENCE [LARGE SCALE GENOMIC DNA]</scope>
    <source>
        <strain evidence="1 2">KACC 18534</strain>
    </source>
</reference>
<keyword evidence="2" id="KW-1185">Reference proteome</keyword>
<proteinExistence type="predicted"/>
<protein>
    <submittedName>
        <fullName evidence="1">Uncharacterized protein</fullName>
    </submittedName>
</protein>
<gene>
    <name evidence="1" type="ORF">OIT44_06415</name>
</gene>
<dbReference type="Proteomes" id="UP001526225">
    <property type="component" value="Unassembled WGS sequence"/>
</dbReference>
<evidence type="ECO:0000313" key="1">
    <source>
        <dbReference type="EMBL" id="MCW0953690.1"/>
    </source>
</evidence>
<accession>A0ABT3E5J0</accession>
<dbReference type="RefSeq" id="WP_213409137.1">
    <property type="nucleotide sequence ID" value="NZ_CP074441.1"/>
</dbReference>
<dbReference type="EMBL" id="JAOZFE010000007">
    <property type="protein sequence ID" value="MCW0953690.1"/>
    <property type="molecule type" value="Genomic_DNA"/>
</dbReference>
<sequence>MGEQVKTTVKVPISKAKFYGYLSANDAKTGGPKLLRTLCIASDVRNSELTTLAHFFVELGEEEVISHILVAKNTLESMGN</sequence>